<dbReference type="RefSeq" id="WP_072929606.1">
    <property type="nucleotide sequence ID" value="NZ_BMFL01000010.1"/>
</dbReference>
<dbReference type="SMART" id="SM00850">
    <property type="entry name" value="LytTR"/>
    <property type="match status" value="1"/>
</dbReference>
<protein>
    <submittedName>
        <fullName evidence="3">DNA-binding response regulator</fullName>
    </submittedName>
    <submittedName>
        <fullName evidence="4">Two component transcriptional regulator, LytTR family</fullName>
    </submittedName>
</protein>
<dbReference type="Gene3D" id="3.40.50.2300">
    <property type="match status" value="1"/>
</dbReference>
<evidence type="ECO:0000256" key="1">
    <source>
        <dbReference type="PROSITE-ProRule" id="PRU00169"/>
    </source>
</evidence>
<gene>
    <name evidence="3" type="ORF">GCM10010984_16900</name>
    <name evidence="4" type="ORF">SAMN05443634_102214</name>
</gene>
<organism evidence="4 5">
    <name type="scientific">Chishuiella changwenlii</name>
    <dbReference type="NCBI Taxonomy" id="1434701"/>
    <lineage>
        <taxon>Bacteria</taxon>
        <taxon>Pseudomonadati</taxon>
        <taxon>Bacteroidota</taxon>
        <taxon>Flavobacteriia</taxon>
        <taxon>Flavobacteriales</taxon>
        <taxon>Weeksellaceae</taxon>
        <taxon>Chishuiella</taxon>
    </lineage>
</organism>
<reference evidence="3" key="1">
    <citation type="journal article" date="2014" name="Int. J. Syst. Evol. Microbiol.">
        <title>Complete genome of a new Firmicutes species belonging to the dominant human colonic microbiota ('Ruminococcus bicirculans') reveals two chromosomes and a selective capacity to utilize plant glucans.</title>
        <authorList>
            <consortium name="NISC Comparative Sequencing Program"/>
            <person name="Wegmann U."/>
            <person name="Louis P."/>
            <person name="Goesmann A."/>
            <person name="Henrissat B."/>
            <person name="Duncan S.H."/>
            <person name="Flint H.J."/>
        </authorList>
    </citation>
    <scope>NUCLEOTIDE SEQUENCE</scope>
    <source>
        <strain evidence="3">CGMCC 1.12707</strain>
    </source>
</reference>
<dbReference type="GO" id="GO:0003677">
    <property type="term" value="F:DNA binding"/>
    <property type="evidence" value="ECO:0007669"/>
    <property type="project" value="UniProtKB-KW"/>
</dbReference>
<keyword evidence="1" id="KW-0597">Phosphoprotein</keyword>
<accession>A0A1M6U563</accession>
<dbReference type="Gene3D" id="2.40.50.1020">
    <property type="entry name" value="LytTr DNA-binding domain"/>
    <property type="match status" value="1"/>
</dbReference>
<dbReference type="AlphaFoldDB" id="A0A1M6U563"/>
<dbReference type="SMART" id="SM00448">
    <property type="entry name" value="REC"/>
    <property type="match status" value="1"/>
</dbReference>
<dbReference type="InterPro" id="IPR046947">
    <property type="entry name" value="LytR-like"/>
</dbReference>
<keyword evidence="3" id="KW-0238">DNA-binding</keyword>
<reference evidence="4" key="3">
    <citation type="submission" date="2016-11" db="EMBL/GenBank/DDBJ databases">
        <authorList>
            <person name="Jaros S."/>
            <person name="Januszkiewicz K."/>
            <person name="Wedrychowicz H."/>
        </authorList>
    </citation>
    <scope>NUCLEOTIDE SEQUENCE [LARGE SCALE GENOMIC DNA]</scope>
    <source>
        <strain evidence="4">DSM 27989</strain>
    </source>
</reference>
<keyword evidence="6" id="KW-1185">Reference proteome</keyword>
<dbReference type="Proteomes" id="UP000650994">
    <property type="component" value="Unassembled WGS sequence"/>
</dbReference>
<evidence type="ECO:0000313" key="6">
    <source>
        <dbReference type="Proteomes" id="UP000650994"/>
    </source>
</evidence>
<reference evidence="3" key="5">
    <citation type="submission" date="2024-05" db="EMBL/GenBank/DDBJ databases">
        <authorList>
            <person name="Sun Q."/>
            <person name="Zhou Y."/>
        </authorList>
    </citation>
    <scope>NUCLEOTIDE SEQUENCE</scope>
    <source>
        <strain evidence="3">CGMCC 1.12707</strain>
    </source>
</reference>
<dbReference type="Pfam" id="PF00072">
    <property type="entry name" value="Response_reg"/>
    <property type="match status" value="1"/>
</dbReference>
<dbReference type="EMBL" id="BMFL01000010">
    <property type="protein sequence ID" value="GGE99927.1"/>
    <property type="molecule type" value="Genomic_DNA"/>
</dbReference>
<evidence type="ECO:0000313" key="5">
    <source>
        <dbReference type="Proteomes" id="UP000184120"/>
    </source>
</evidence>
<reference evidence="6" key="4">
    <citation type="journal article" date="2019" name="Int. J. Syst. Evol. Microbiol.">
        <title>The Global Catalogue of Microorganisms (GCM) 10K type strain sequencing project: providing services to taxonomists for standard genome sequencing and annotation.</title>
        <authorList>
            <consortium name="The Broad Institute Genomics Platform"/>
            <consortium name="The Broad Institute Genome Sequencing Center for Infectious Disease"/>
            <person name="Wu L."/>
            <person name="Ma J."/>
        </authorList>
    </citation>
    <scope>NUCLEOTIDE SEQUENCE [LARGE SCALE GENOMIC DNA]</scope>
    <source>
        <strain evidence="6">CGMCC 1.12707</strain>
    </source>
</reference>
<feature type="modified residue" description="4-aspartylphosphate" evidence="1">
    <location>
        <position position="57"/>
    </location>
</feature>
<proteinExistence type="predicted"/>
<evidence type="ECO:0000313" key="3">
    <source>
        <dbReference type="EMBL" id="GGE99927.1"/>
    </source>
</evidence>
<reference evidence="5" key="2">
    <citation type="submission" date="2016-11" db="EMBL/GenBank/DDBJ databases">
        <authorList>
            <person name="Varghese N."/>
            <person name="Submissions S."/>
        </authorList>
    </citation>
    <scope>NUCLEOTIDE SEQUENCE [LARGE SCALE GENOMIC DNA]</scope>
    <source>
        <strain evidence="5">DSM 27989</strain>
    </source>
</reference>
<dbReference type="PANTHER" id="PTHR37299">
    <property type="entry name" value="TRANSCRIPTIONAL REGULATOR-RELATED"/>
    <property type="match status" value="1"/>
</dbReference>
<dbReference type="InterPro" id="IPR011006">
    <property type="entry name" value="CheY-like_superfamily"/>
</dbReference>
<dbReference type="InterPro" id="IPR007492">
    <property type="entry name" value="LytTR_DNA-bd_dom"/>
</dbReference>
<name>A0A1M6U563_9FLAO</name>
<dbReference type="STRING" id="1434701.SAMN05443634_102214"/>
<dbReference type="SUPFAM" id="SSF52172">
    <property type="entry name" value="CheY-like"/>
    <property type="match status" value="1"/>
</dbReference>
<dbReference type="OrthoDB" id="2168082at2"/>
<evidence type="ECO:0000313" key="4">
    <source>
        <dbReference type="EMBL" id="SHK64327.1"/>
    </source>
</evidence>
<dbReference type="PANTHER" id="PTHR37299:SF1">
    <property type="entry name" value="STAGE 0 SPORULATION PROTEIN A HOMOLOG"/>
    <property type="match status" value="1"/>
</dbReference>
<dbReference type="InterPro" id="IPR001789">
    <property type="entry name" value="Sig_transdc_resp-reg_receiver"/>
</dbReference>
<evidence type="ECO:0000259" key="2">
    <source>
        <dbReference type="PROSITE" id="PS50110"/>
    </source>
</evidence>
<feature type="domain" description="Response regulatory" evidence="2">
    <location>
        <begin position="6"/>
        <end position="116"/>
    </location>
</feature>
<dbReference type="PROSITE" id="PS50110">
    <property type="entry name" value="RESPONSE_REGULATORY"/>
    <property type="match status" value="1"/>
</dbReference>
<dbReference type="Proteomes" id="UP000184120">
    <property type="component" value="Unassembled WGS sequence"/>
</dbReference>
<sequence>MNSTLKCILVDDEILGLKYLKMLCEQIDEIEVVKAYVDPELFINDLDQLEFDFCILDIEMPKINGLQVANLLKFKPFIFSTAYKEYAIDAFDLDAIDYIQKPIKKERLAQAINKIKKHLDFNSESKNNFVQLNSDKGKILLHFNQIAYIKTSPIESRDKIVIYDDLSELTLKNITLDNLLDILPNKDFIRVNKREIINIYRIKYYNNDSITLNINSREGKELNLVLSEVYKSSFISRISV</sequence>
<dbReference type="EMBL" id="FRBH01000002">
    <property type="protein sequence ID" value="SHK64327.1"/>
    <property type="molecule type" value="Genomic_DNA"/>
</dbReference>
<dbReference type="Pfam" id="PF04397">
    <property type="entry name" value="LytTR"/>
    <property type="match status" value="1"/>
</dbReference>
<dbReference type="GO" id="GO:0000156">
    <property type="term" value="F:phosphorelay response regulator activity"/>
    <property type="evidence" value="ECO:0007669"/>
    <property type="project" value="InterPro"/>
</dbReference>